<name>A0AAI9EEE7_9PEZI</name>
<dbReference type="EMBL" id="CAVMBE010000077">
    <property type="protein sequence ID" value="CAK4033040.1"/>
    <property type="molecule type" value="Genomic_DNA"/>
</dbReference>
<sequence>MSDNSRAKRRNNVWKGVKKALCGSRRANRESRVSAPDQDVALAKNVPHVERFIIPSQVSESHPSGISGAAVSNATPLPKVGIVDSWLHNAIFALADLAVAAPVYALDEGVWRLSAEVNGRPHLFKEARGNESHNKYTASRSKTPDDPPRIHTPEFGREHTKDTDSGHDTLRNNVSKNVHPAASTESWETVASEQQNTASRLYVQGSSREQSQVRPPLRDTRRKKSKHETNAQGGGRGATWWAGSVMENGIDIGPAVSGIGWRRDGRQISHDRLDWMRRARNPARCPGTNS</sequence>
<reference evidence="2" key="1">
    <citation type="submission" date="2023-11" db="EMBL/GenBank/DDBJ databases">
        <authorList>
            <person name="Alioto T."/>
            <person name="Alioto T."/>
            <person name="Gomez Garrido J."/>
        </authorList>
    </citation>
    <scope>NUCLEOTIDE SEQUENCE</scope>
</reference>
<feature type="compositionally biased region" description="Basic and acidic residues" evidence="1">
    <location>
        <begin position="142"/>
        <end position="170"/>
    </location>
</feature>
<evidence type="ECO:0000313" key="2">
    <source>
        <dbReference type="EMBL" id="CAK4033040.1"/>
    </source>
</evidence>
<feature type="region of interest" description="Disordered" evidence="1">
    <location>
        <begin position="201"/>
        <end position="239"/>
    </location>
</feature>
<comment type="caution">
    <text evidence="2">The sequence shown here is derived from an EMBL/GenBank/DDBJ whole genome shotgun (WGS) entry which is preliminary data.</text>
</comment>
<feature type="compositionally biased region" description="Basic and acidic residues" evidence="1">
    <location>
        <begin position="124"/>
        <end position="134"/>
    </location>
</feature>
<keyword evidence="3" id="KW-1185">Reference proteome</keyword>
<gene>
    <name evidence="2" type="ORF">LECACI_7A008198</name>
</gene>
<dbReference type="AlphaFoldDB" id="A0AAI9EEE7"/>
<organism evidence="2 3">
    <name type="scientific">Lecanosticta acicola</name>
    <dbReference type="NCBI Taxonomy" id="111012"/>
    <lineage>
        <taxon>Eukaryota</taxon>
        <taxon>Fungi</taxon>
        <taxon>Dikarya</taxon>
        <taxon>Ascomycota</taxon>
        <taxon>Pezizomycotina</taxon>
        <taxon>Dothideomycetes</taxon>
        <taxon>Dothideomycetidae</taxon>
        <taxon>Mycosphaerellales</taxon>
        <taxon>Mycosphaerellaceae</taxon>
        <taxon>Lecanosticta</taxon>
    </lineage>
</organism>
<protein>
    <submittedName>
        <fullName evidence="2">Uncharacterized protein</fullName>
    </submittedName>
</protein>
<evidence type="ECO:0000256" key="1">
    <source>
        <dbReference type="SAM" id="MobiDB-lite"/>
    </source>
</evidence>
<proteinExistence type="predicted"/>
<feature type="compositionally biased region" description="Polar residues" evidence="1">
    <location>
        <begin position="201"/>
        <end position="213"/>
    </location>
</feature>
<accession>A0AAI9EEE7</accession>
<evidence type="ECO:0000313" key="3">
    <source>
        <dbReference type="Proteomes" id="UP001296104"/>
    </source>
</evidence>
<feature type="region of interest" description="Disordered" evidence="1">
    <location>
        <begin position="124"/>
        <end position="186"/>
    </location>
</feature>
<dbReference type="Proteomes" id="UP001296104">
    <property type="component" value="Unassembled WGS sequence"/>
</dbReference>